<dbReference type="RefSeq" id="WP_092344283.1">
    <property type="nucleotide sequence ID" value="NZ_FNQN01000001.1"/>
</dbReference>
<organism evidence="1 2">
    <name type="scientific">Desulfuromusa kysingii</name>
    <dbReference type="NCBI Taxonomy" id="37625"/>
    <lineage>
        <taxon>Bacteria</taxon>
        <taxon>Pseudomonadati</taxon>
        <taxon>Thermodesulfobacteriota</taxon>
        <taxon>Desulfuromonadia</taxon>
        <taxon>Desulfuromonadales</taxon>
        <taxon>Geopsychrobacteraceae</taxon>
        <taxon>Desulfuromusa</taxon>
    </lineage>
</organism>
<evidence type="ECO:0000313" key="1">
    <source>
        <dbReference type="EMBL" id="SDZ81143.1"/>
    </source>
</evidence>
<sequence length="277" mass="31041">MYKIITHPGSAHKDDFMSVSLLLATLGSAEVYRREATPEDLADLDTYVVDVGMEYDPEKHNFDHHQDSSSPCAFHLLMRYLGFHDAAMIVFGWYGHMSMMDVRGPYRTAQYLGIDTSILFAASSPIDGYILSCFSKITVLTQQDAFYGLMKEFGEDLIGMVGQKMGRLEQLQRETKILPVKHLKALVSRIDENPKLSMELYLRDLADDDVVISITPSIRGAGWELLRLGDNLQIDFRSVATHPEIRFVHANGFMAKTKSLTSLDVVLDIAAQAIADS</sequence>
<evidence type="ECO:0000313" key="2">
    <source>
        <dbReference type="Proteomes" id="UP000199409"/>
    </source>
</evidence>
<dbReference type="OrthoDB" id="183622at2"/>
<keyword evidence="2" id="KW-1185">Reference proteome</keyword>
<name>A0A1H3W266_9BACT</name>
<dbReference type="AlphaFoldDB" id="A0A1H3W266"/>
<dbReference type="STRING" id="37625.SAMN05660420_00430"/>
<gene>
    <name evidence="1" type="ORF">SAMN05660420_00430</name>
</gene>
<reference evidence="1 2" key="1">
    <citation type="submission" date="2016-10" db="EMBL/GenBank/DDBJ databases">
        <authorList>
            <person name="de Groot N.N."/>
        </authorList>
    </citation>
    <scope>NUCLEOTIDE SEQUENCE [LARGE SCALE GENOMIC DNA]</scope>
    <source>
        <strain evidence="1 2">DSM 7343</strain>
    </source>
</reference>
<accession>A0A1H3W266</accession>
<dbReference type="EMBL" id="FNQN01000001">
    <property type="protein sequence ID" value="SDZ81143.1"/>
    <property type="molecule type" value="Genomic_DNA"/>
</dbReference>
<protein>
    <submittedName>
        <fullName evidence="1">Uncharacterized protein family (UPF0160)</fullName>
    </submittedName>
</protein>
<proteinExistence type="predicted"/>
<dbReference type="InterPro" id="IPR003226">
    <property type="entry name" value="MYG1_exonuclease"/>
</dbReference>
<dbReference type="Proteomes" id="UP000199409">
    <property type="component" value="Unassembled WGS sequence"/>
</dbReference>
<dbReference type="Pfam" id="PF03690">
    <property type="entry name" value="MYG1_exonuc"/>
    <property type="match status" value="1"/>
</dbReference>